<feature type="transmembrane region" description="Helical" evidence="1">
    <location>
        <begin position="196"/>
        <end position="220"/>
    </location>
</feature>
<evidence type="ECO:0008006" key="4">
    <source>
        <dbReference type="Google" id="ProtNLM"/>
    </source>
</evidence>
<name>A0A656D2A7_KRYT1</name>
<keyword evidence="1" id="KW-0472">Membrane</keyword>
<keyword evidence="3" id="KW-1185">Reference proteome</keyword>
<dbReference type="EMBL" id="CZVU01000007">
    <property type="protein sequence ID" value="CUS97465.1"/>
    <property type="molecule type" value="Genomic_DNA"/>
</dbReference>
<accession>A0A656D2A7</accession>
<proteinExistence type="predicted"/>
<dbReference type="OrthoDB" id="9799578at2"/>
<protein>
    <recommendedName>
        <fullName evidence="4">DUF4013 domain-containing protein</fullName>
    </recommendedName>
</protein>
<evidence type="ECO:0000313" key="3">
    <source>
        <dbReference type="Proteomes" id="UP000243065"/>
    </source>
</evidence>
<dbReference type="InterPro" id="IPR025098">
    <property type="entry name" value="DUF4013"/>
</dbReference>
<keyword evidence="1" id="KW-1133">Transmembrane helix</keyword>
<keyword evidence="1" id="KW-0812">Transmembrane</keyword>
<feature type="transmembrane region" description="Helical" evidence="1">
    <location>
        <begin position="128"/>
        <end position="151"/>
    </location>
</feature>
<reference evidence="2 3" key="1">
    <citation type="submission" date="2015-11" db="EMBL/GenBank/DDBJ databases">
        <authorList>
            <person name="Varghese N."/>
        </authorList>
    </citation>
    <scope>NUCLEOTIDE SEQUENCE [LARGE SCALE GENOMIC DNA]</scope>
    <source>
        <strain evidence="2 3">JGI-24</strain>
    </source>
</reference>
<feature type="transmembrane region" description="Helical" evidence="1">
    <location>
        <begin position="74"/>
        <end position="95"/>
    </location>
</feature>
<dbReference type="RefSeq" id="WP_072149764.1">
    <property type="nucleotide sequence ID" value="NZ_CZVU01000007.1"/>
</dbReference>
<sequence length="232" mass="26834">MNIERGFRFVFQERNWFGKIIVGGVMMIFSFLIIPLLIYYGYLVEVAKRTIKEEQQLLPEWDEIGRKLANGFKLAVIIIVYLIPFFILFGISLPFSTLEFENFKSREIITYIMPLPPNLFLKWELTGISFLLFLSSLVYIILFALILPFIIGKFAENESINDAFAISDIFSMFRDNIGDAIIVFLLTIFLQLLASLGFVLCFVGILLTGFWASIVQYYLYGELYKKAKTTKV</sequence>
<evidence type="ECO:0000256" key="1">
    <source>
        <dbReference type="SAM" id="Phobius"/>
    </source>
</evidence>
<gene>
    <name evidence="2" type="ORF">JGI24_00277</name>
</gene>
<evidence type="ECO:0000313" key="2">
    <source>
        <dbReference type="EMBL" id="CUS97465.1"/>
    </source>
</evidence>
<organism evidence="2 3">
    <name type="scientific">Kryptobacter tengchongensis</name>
    <dbReference type="NCBI Taxonomy" id="1643429"/>
    <lineage>
        <taxon>Bacteria</taxon>
        <taxon>Pseudomonadati</taxon>
        <taxon>Candidatus Kryptoniota</taxon>
        <taxon>Candidatus Kryptobacter</taxon>
    </lineage>
</organism>
<dbReference type="Pfam" id="PF13197">
    <property type="entry name" value="DUF4013"/>
    <property type="match status" value="1"/>
</dbReference>
<dbReference type="Proteomes" id="UP000243065">
    <property type="component" value="Unassembled WGS sequence"/>
</dbReference>
<dbReference type="AlphaFoldDB" id="A0A656D2A7"/>
<feature type="transmembrane region" description="Helical" evidence="1">
    <location>
        <begin position="20"/>
        <end position="42"/>
    </location>
</feature>